<dbReference type="CDD" id="cd06845">
    <property type="entry name" value="Bcl-2_like"/>
    <property type="match status" value="1"/>
</dbReference>
<sequence length="339" mass="36736">QNPPEVAPGLFQPAEWRTFSYSEVSMLADMLQRIITTAFLTLDELFPSCCPRKTNTPGTCARFLTRSRSLSRTGEAAGSCCGPALVRWTQISKLIIGGCCADIGGKDVSVSCEIIGGLQRAMAAYSSRDIIEGYMRYKLLDGGVAWRFPPHSSQRGVLSPLPWTSEEGLALDQLQQALPRLLAALQSASDELEGLYHNDLHAQVAALQLQREISGGAALRSLTLIRDEMFRDGVNWGRIVAMMALGGALSTEAARMGETGQVDDIADWMEESLESSTLRGWIQSNGGWAARQGDVFQAGGAADDLLGSVYDLCTTFLSSAVEPEYHTPTQYVSTLSNKE</sequence>
<evidence type="ECO:0000259" key="3">
    <source>
        <dbReference type="SMART" id="SM00337"/>
    </source>
</evidence>
<dbReference type="InterPro" id="IPR036834">
    <property type="entry name" value="Bcl-2-like_sf"/>
</dbReference>
<dbReference type="SMART" id="SM00337">
    <property type="entry name" value="BCL"/>
    <property type="match status" value="1"/>
</dbReference>
<organism evidence="4 5">
    <name type="scientific">Xenoophorus captivus</name>
    <dbReference type="NCBI Taxonomy" id="1517983"/>
    <lineage>
        <taxon>Eukaryota</taxon>
        <taxon>Metazoa</taxon>
        <taxon>Chordata</taxon>
        <taxon>Craniata</taxon>
        <taxon>Vertebrata</taxon>
        <taxon>Euteleostomi</taxon>
        <taxon>Actinopterygii</taxon>
        <taxon>Neopterygii</taxon>
        <taxon>Teleostei</taxon>
        <taxon>Neoteleostei</taxon>
        <taxon>Acanthomorphata</taxon>
        <taxon>Ovalentaria</taxon>
        <taxon>Atherinomorphae</taxon>
        <taxon>Cyprinodontiformes</taxon>
        <taxon>Goodeidae</taxon>
        <taxon>Xenoophorus</taxon>
    </lineage>
</organism>
<dbReference type="InterPro" id="IPR002475">
    <property type="entry name" value="Bcl2-like"/>
</dbReference>
<dbReference type="PANTHER" id="PTHR11256">
    <property type="entry name" value="BCL-2 RELATED"/>
    <property type="match status" value="1"/>
</dbReference>
<feature type="domain" description="Bcl-2 Bcl-2 homology region 1-3" evidence="3">
    <location>
        <begin position="185"/>
        <end position="288"/>
    </location>
</feature>
<evidence type="ECO:0000256" key="1">
    <source>
        <dbReference type="ARBA" id="ARBA00009458"/>
    </source>
</evidence>
<evidence type="ECO:0000313" key="5">
    <source>
        <dbReference type="Proteomes" id="UP001434883"/>
    </source>
</evidence>
<evidence type="ECO:0000256" key="2">
    <source>
        <dbReference type="ARBA" id="ARBA00022703"/>
    </source>
</evidence>
<dbReference type="Proteomes" id="UP001434883">
    <property type="component" value="Unassembled WGS sequence"/>
</dbReference>
<gene>
    <name evidence="4" type="ORF">XENOCAPTIV_023381</name>
</gene>
<keyword evidence="2" id="KW-0053">Apoptosis</keyword>
<dbReference type="PANTHER" id="PTHR11256:SF11">
    <property type="entry name" value="APOPTOSIS REGULATOR BCL-2"/>
    <property type="match status" value="1"/>
</dbReference>
<keyword evidence="5" id="KW-1185">Reference proteome</keyword>
<comment type="similarity">
    <text evidence="1">Belongs to the Bcl-2 family.</text>
</comment>
<name>A0ABV0R5Q4_9TELE</name>
<feature type="non-terminal residue" evidence="4">
    <location>
        <position position="1"/>
    </location>
</feature>
<dbReference type="SUPFAM" id="SSF56854">
    <property type="entry name" value="Bcl-2 inhibitors of programmed cell death"/>
    <property type="match status" value="1"/>
</dbReference>
<reference evidence="4 5" key="1">
    <citation type="submission" date="2021-06" db="EMBL/GenBank/DDBJ databases">
        <authorList>
            <person name="Palmer J.M."/>
        </authorList>
    </citation>
    <scope>NUCLEOTIDE SEQUENCE [LARGE SCALE GENOMIC DNA]</scope>
    <source>
        <strain evidence="4 5">XC_2019</strain>
        <tissue evidence="4">Muscle</tissue>
    </source>
</reference>
<dbReference type="InterPro" id="IPR046371">
    <property type="entry name" value="Bcl-2_BH1-3"/>
</dbReference>
<proteinExistence type="inferred from homology"/>
<protein>
    <recommendedName>
        <fullName evidence="3">Bcl-2 Bcl-2 homology region 1-3 domain-containing protein</fullName>
    </recommendedName>
</protein>
<evidence type="ECO:0000313" key="4">
    <source>
        <dbReference type="EMBL" id="MEQ2203048.1"/>
    </source>
</evidence>
<dbReference type="PRINTS" id="PR01862">
    <property type="entry name" value="BCL2FAMILY"/>
</dbReference>
<comment type="caution">
    <text evidence="4">The sequence shown here is derived from an EMBL/GenBank/DDBJ whole genome shotgun (WGS) entry which is preliminary data.</text>
</comment>
<dbReference type="PROSITE" id="PS50062">
    <property type="entry name" value="BCL2_FAMILY"/>
    <property type="match status" value="1"/>
</dbReference>
<dbReference type="Gene3D" id="1.10.437.10">
    <property type="entry name" value="Blc2-like"/>
    <property type="match status" value="1"/>
</dbReference>
<dbReference type="EMBL" id="JAHRIN010034141">
    <property type="protein sequence ID" value="MEQ2203048.1"/>
    <property type="molecule type" value="Genomic_DNA"/>
</dbReference>
<dbReference type="Pfam" id="PF00452">
    <property type="entry name" value="Bcl-2"/>
    <property type="match status" value="1"/>
</dbReference>
<dbReference type="InterPro" id="IPR026298">
    <property type="entry name" value="Bcl-2_fam"/>
</dbReference>
<accession>A0ABV0R5Q4</accession>